<accession>A0ABS0NUZ6</accession>
<gene>
    <name evidence="1" type="ORF">H1B27_00860</name>
</gene>
<reference evidence="1 2" key="1">
    <citation type="submission" date="2020-07" db="EMBL/GenBank/DDBJ databases">
        <title>Bradyrhizobium diversity isolated from nodules of indigenous legumes of Western Australia.</title>
        <authorList>
            <person name="Klepa M.S."/>
        </authorList>
    </citation>
    <scope>NUCLEOTIDE SEQUENCE [LARGE SCALE GENOMIC DNA]</scope>
    <source>
        <strain evidence="1 2">CNPSo 4019</strain>
    </source>
</reference>
<evidence type="ECO:0000313" key="2">
    <source>
        <dbReference type="Proteomes" id="UP001194539"/>
    </source>
</evidence>
<name>A0ABS0NUZ6_9BRAD</name>
<organism evidence="1 2">
    <name type="scientific">Bradyrhizobium diversitatis</name>
    <dbReference type="NCBI Taxonomy" id="2755406"/>
    <lineage>
        <taxon>Bacteria</taxon>
        <taxon>Pseudomonadati</taxon>
        <taxon>Pseudomonadota</taxon>
        <taxon>Alphaproteobacteria</taxon>
        <taxon>Hyphomicrobiales</taxon>
        <taxon>Nitrobacteraceae</taxon>
        <taxon>Bradyrhizobium</taxon>
    </lineage>
</organism>
<sequence length="48" mass="5307">MKWAPFNTLSLNNTLADVAAAAMDLHRLFLPERSNAFLMLPMVRSSGS</sequence>
<dbReference type="Proteomes" id="UP001194539">
    <property type="component" value="Unassembled WGS sequence"/>
</dbReference>
<dbReference type="RefSeq" id="WP_197488844.1">
    <property type="nucleotide sequence ID" value="NZ_JACEGD010000001.1"/>
</dbReference>
<protein>
    <submittedName>
        <fullName evidence="1">Uncharacterized protein</fullName>
    </submittedName>
</protein>
<comment type="caution">
    <text evidence="1">The sequence shown here is derived from an EMBL/GenBank/DDBJ whole genome shotgun (WGS) entry which is preliminary data.</text>
</comment>
<proteinExistence type="predicted"/>
<keyword evidence="2" id="KW-1185">Reference proteome</keyword>
<evidence type="ECO:0000313" key="1">
    <source>
        <dbReference type="EMBL" id="MBH5384838.1"/>
    </source>
</evidence>
<dbReference type="EMBL" id="JACEGD010000001">
    <property type="protein sequence ID" value="MBH5384838.1"/>
    <property type="molecule type" value="Genomic_DNA"/>
</dbReference>